<dbReference type="InterPro" id="IPR029026">
    <property type="entry name" value="tRNA_m1G_MTases_N"/>
</dbReference>
<keyword evidence="7 12" id="KW-0489">Methyltransferase</keyword>
<evidence type="ECO:0000256" key="11">
    <source>
        <dbReference type="ARBA" id="ARBA00047944"/>
    </source>
</evidence>
<comment type="subcellular location">
    <subcellularLocation>
        <location evidence="1 12">Cytoplasm</location>
    </subcellularLocation>
</comment>
<dbReference type="CDD" id="cd18084">
    <property type="entry name" value="RsmE-like"/>
    <property type="match status" value="1"/>
</dbReference>
<dbReference type="GO" id="GO:0070475">
    <property type="term" value="P:rRNA base methylation"/>
    <property type="evidence" value="ECO:0007669"/>
    <property type="project" value="TreeGrafter"/>
</dbReference>
<evidence type="ECO:0000256" key="12">
    <source>
        <dbReference type="PIRNR" id="PIRNR015601"/>
    </source>
</evidence>
<evidence type="ECO:0000256" key="8">
    <source>
        <dbReference type="ARBA" id="ARBA00022679"/>
    </source>
</evidence>
<dbReference type="Pfam" id="PF20260">
    <property type="entry name" value="PUA_4"/>
    <property type="match status" value="1"/>
</dbReference>
<dbReference type="STRING" id="157463.GCA_001047075_01324"/>
<keyword evidence="5 12" id="KW-0963">Cytoplasm</keyword>
<evidence type="ECO:0000256" key="1">
    <source>
        <dbReference type="ARBA" id="ARBA00004496"/>
    </source>
</evidence>
<dbReference type="Proteomes" id="UP000253891">
    <property type="component" value="Unassembled WGS sequence"/>
</dbReference>
<evidence type="ECO:0000256" key="2">
    <source>
        <dbReference type="ARBA" id="ARBA00005528"/>
    </source>
</evidence>
<evidence type="ECO:0000256" key="9">
    <source>
        <dbReference type="ARBA" id="ARBA00022691"/>
    </source>
</evidence>
<dbReference type="InterPro" id="IPR029028">
    <property type="entry name" value="Alpha/beta_knot_MTases"/>
</dbReference>
<evidence type="ECO:0000256" key="4">
    <source>
        <dbReference type="ARBA" id="ARBA00013673"/>
    </source>
</evidence>
<name>A0A0K8MKL9_9LACO</name>
<keyword evidence="6 12" id="KW-0698">rRNA processing</keyword>
<dbReference type="SUPFAM" id="SSF75217">
    <property type="entry name" value="alpha/beta knot"/>
    <property type="match status" value="1"/>
</dbReference>
<reference evidence="15 16" key="1">
    <citation type="journal article" date="2015" name="BMC Genomics">
        <title>Comparative genomics of Fructobacillus spp. and Leuconostoc spp. reveals niche-specific evolution of Fructobacillus spp.</title>
        <authorList>
            <person name="Endo A."/>
            <person name="Tanizawa Y."/>
            <person name="Tanaka N."/>
            <person name="Maeno S."/>
            <person name="Kumar H."/>
            <person name="Shiwa Y."/>
            <person name="Okada S."/>
            <person name="Yoshikawa H."/>
            <person name="Dicks L."/>
            <person name="Nakagawa J."/>
            <person name="Arita M."/>
        </authorList>
    </citation>
    <scope>NUCLEOTIDE SEQUENCE [LARGE SCALE GENOMIC DNA]</scope>
    <source>
        <strain evidence="15 16">JCM 12225</strain>
    </source>
</reference>
<dbReference type="AlphaFoldDB" id="A0A0K8MKL9"/>
<keyword evidence="16" id="KW-1185">Reference proteome</keyword>
<evidence type="ECO:0000256" key="5">
    <source>
        <dbReference type="ARBA" id="ARBA00022490"/>
    </source>
</evidence>
<dbReference type="PIRSF" id="PIRSF015601">
    <property type="entry name" value="MTase_slr0722"/>
    <property type="match status" value="1"/>
</dbReference>
<comment type="similarity">
    <text evidence="2 12">Belongs to the RNA methyltransferase RsmE family.</text>
</comment>
<evidence type="ECO:0000256" key="3">
    <source>
        <dbReference type="ARBA" id="ARBA00012328"/>
    </source>
</evidence>
<keyword evidence="8 12" id="KW-0808">Transferase</keyword>
<comment type="catalytic activity">
    <reaction evidence="11 12">
        <text>uridine(1498) in 16S rRNA + S-adenosyl-L-methionine = N(3)-methyluridine(1498) in 16S rRNA + S-adenosyl-L-homocysteine + H(+)</text>
        <dbReference type="Rhea" id="RHEA:42920"/>
        <dbReference type="Rhea" id="RHEA-COMP:10283"/>
        <dbReference type="Rhea" id="RHEA-COMP:10284"/>
        <dbReference type="ChEBI" id="CHEBI:15378"/>
        <dbReference type="ChEBI" id="CHEBI:57856"/>
        <dbReference type="ChEBI" id="CHEBI:59789"/>
        <dbReference type="ChEBI" id="CHEBI:65315"/>
        <dbReference type="ChEBI" id="CHEBI:74502"/>
        <dbReference type="EC" id="2.1.1.193"/>
    </reaction>
</comment>
<feature type="domain" description="Ribosomal RNA small subunit methyltransferase E PUA-like" evidence="14">
    <location>
        <begin position="19"/>
        <end position="64"/>
    </location>
</feature>
<organism evidence="15 16">
    <name type="scientific">Fructobacillus ficulneus</name>
    <dbReference type="NCBI Taxonomy" id="157463"/>
    <lineage>
        <taxon>Bacteria</taxon>
        <taxon>Bacillati</taxon>
        <taxon>Bacillota</taxon>
        <taxon>Bacilli</taxon>
        <taxon>Lactobacillales</taxon>
        <taxon>Lactobacillaceae</taxon>
        <taxon>Fructobacillus</taxon>
    </lineage>
</organism>
<gene>
    <name evidence="15" type="ORF">FFIC_284570</name>
</gene>
<dbReference type="EC" id="2.1.1.193" evidence="3 12"/>
<evidence type="ECO:0000256" key="7">
    <source>
        <dbReference type="ARBA" id="ARBA00022603"/>
    </source>
</evidence>
<dbReference type="PANTHER" id="PTHR30027">
    <property type="entry name" value="RIBOSOMAL RNA SMALL SUBUNIT METHYLTRANSFERASE E"/>
    <property type="match status" value="1"/>
</dbReference>
<evidence type="ECO:0000259" key="13">
    <source>
        <dbReference type="Pfam" id="PF04452"/>
    </source>
</evidence>
<evidence type="ECO:0000313" key="16">
    <source>
        <dbReference type="Proteomes" id="UP000253891"/>
    </source>
</evidence>
<dbReference type="PANTHER" id="PTHR30027:SF3">
    <property type="entry name" value="16S RRNA (URACIL(1498)-N(3))-METHYLTRANSFERASE"/>
    <property type="match status" value="1"/>
</dbReference>
<dbReference type="InterPro" id="IPR006700">
    <property type="entry name" value="RsmE"/>
</dbReference>
<dbReference type="GO" id="GO:0005737">
    <property type="term" value="C:cytoplasm"/>
    <property type="evidence" value="ECO:0007669"/>
    <property type="project" value="UniProtKB-SubCell"/>
</dbReference>
<accession>A0A0K8MKL9</accession>
<dbReference type="Gene3D" id="3.40.1280.10">
    <property type="match status" value="1"/>
</dbReference>
<protein>
    <recommendedName>
        <fullName evidence="4 12">Ribosomal RNA small subunit methyltransferase E</fullName>
        <ecNumber evidence="3 12">2.1.1.193</ecNumber>
    </recommendedName>
</protein>
<dbReference type="OrthoDB" id="9815641at2"/>
<sequence>MHRYFLNEEINQNFILAADNENYHHLARVLRAKVGTKAEFVASNQRLVVGQVSSLTDAEAQIEVIEDLDQQVELPVAVTIVVSPVKNDRTDWLVQKATELGVSRIILAKMERTVVDWGKQNEKRLTRLNKIAKNAAEQSHRLLIPSIELTTWQEVLALTKNQGIVAWEESAKQGETATLVEVAQGTMMGDNFVAVFGPEGGLSEKEISELAAADYRPAGLGPRILRAETAPLYLLAGLSTLLELQQSGNKDINTGK</sequence>
<evidence type="ECO:0000313" key="15">
    <source>
        <dbReference type="EMBL" id="GAP00440.1"/>
    </source>
</evidence>
<feature type="domain" description="Ribosomal RNA small subunit methyltransferase E methyltransferase" evidence="13">
    <location>
        <begin position="73"/>
        <end position="237"/>
    </location>
</feature>
<dbReference type="Pfam" id="PF04452">
    <property type="entry name" value="Methyltrans_RNA"/>
    <property type="match status" value="1"/>
</dbReference>
<evidence type="ECO:0000256" key="6">
    <source>
        <dbReference type="ARBA" id="ARBA00022552"/>
    </source>
</evidence>
<dbReference type="EMBL" id="DF968005">
    <property type="protein sequence ID" value="GAP00440.1"/>
    <property type="molecule type" value="Genomic_DNA"/>
</dbReference>
<dbReference type="RefSeq" id="WP_061993728.1">
    <property type="nucleotide sequence ID" value="NZ_DF968005.1"/>
</dbReference>
<proteinExistence type="inferred from homology"/>
<keyword evidence="9 12" id="KW-0949">S-adenosyl-L-methionine</keyword>
<evidence type="ECO:0000256" key="10">
    <source>
        <dbReference type="ARBA" id="ARBA00025699"/>
    </source>
</evidence>
<dbReference type="SUPFAM" id="SSF88697">
    <property type="entry name" value="PUA domain-like"/>
    <property type="match status" value="1"/>
</dbReference>
<evidence type="ECO:0000259" key="14">
    <source>
        <dbReference type="Pfam" id="PF20260"/>
    </source>
</evidence>
<comment type="function">
    <text evidence="10 12">Specifically methylates the N3 position of the uracil ring of uridine 1498 (m3U1498) in 16S rRNA. Acts on the fully assembled 30S ribosomal subunit.</text>
</comment>
<dbReference type="InterPro" id="IPR046886">
    <property type="entry name" value="RsmE_MTase_dom"/>
</dbReference>
<dbReference type="InterPro" id="IPR015947">
    <property type="entry name" value="PUA-like_sf"/>
</dbReference>
<dbReference type="InterPro" id="IPR046887">
    <property type="entry name" value="RsmE_PUA-like"/>
</dbReference>
<dbReference type="NCBIfam" id="TIGR00046">
    <property type="entry name" value="RsmE family RNA methyltransferase"/>
    <property type="match status" value="1"/>
</dbReference>
<dbReference type="GO" id="GO:0070042">
    <property type="term" value="F:rRNA (uridine-N3-)-methyltransferase activity"/>
    <property type="evidence" value="ECO:0007669"/>
    <property type="project" value="TreeGrafter"/>
</dbReference>